<dbReference type="InterPro" id="IPR026893">
    <property type="entry name" value="Tyr/Ser_Pase_IphP-type"/>
</dbReference>
<dbReference type="EMBL" id="JAPCKK010000018">
    <property type="protein sequence ID" value="MDP4098219.1"/>
    <property type="molecule type" value="Genomic_DNA"/>
</dbReference>
<sequence length="51" mass="5567">MQGILPTVKAAFIEAALDAIDEVYGSLDQYLHDGLGITADEITRLQSKYLV</sequence>
<dbReference type="RefSeq" id="WP_305755836.1">
    <property type="nucleotide sequence ID" value="NZ_JAPCKK010000018.1"/>
</dbReference>
<comment type="caution">
    <text evidence="1">The sequence shown here is derived from an EMBL/GenBank/DDBJ whole genome shotgun (WGS) entry which is preliminary data.</text>
</comment>
<protein>
    <submittedName>
        <fullName evidence="1">Tyrosine-protein phosphatase</fullName>
    </submittedName>
</protein>
<accession>A0ABT9FU12</accession>
<dbReference type="Proteomes" id="UP001241848">
    <property type="component" value="Unassembled WGS sequence"/>
</dbReference>
<dbReference type="SUPFAM" id="SSF52799">
    <property type="entry name" value="(Phosphotyrosine protein) phosphatases II"/>
    <property type="match status" value="1"/>
</dbReference>
<evidence type="ECO:0000313" key="2">
    <source>
        <dbReference type="Proteomes" id="UP001241848"/>
    </source>
</evidence>
<organism evidence="1 2">
    <name type="scientific">Paenibacillus zeirhizosphaerae</name>
    <dbReference type="NCBI Taxonomy" id="2987519"/>
    <lineage>
        <taxon>Bacteria</taxon>
        <taxon>Bacillati</taxon>
        <taxon>Bacillota</taxon>
        <taxon>Bacilli</taxon>
        <taxon>Bacillales</taxon>
        <taxon>Paenibacillaceae</taxon>
        <taxon>Paenibacillus</taxon>
    </lineage>
</organism>
<reference evidence="1 2" key="1">
    <citation type="submission" date="2022-10" db="EMBL/GenBank/DDBJ databases">
        <title>Paenibacillus description and whole genome data of maize root bacterial community.</title>
        <authorList>
            <person name="Marton D."/>
            <person name="Farkas M."/>
            <person name="Cserhati M."/>
        </authorList>
    </citation>
    <scope>NUCLEOTIDE SEQUENCE [LARGE SCALE GENOMIC DNA]</scope>
    <source>
        <strain evidence="1 2">P96</strain>
    </source>
</reference>
<evidence type="ECO:0000313" key="1">
    <source>
        <dbReference type="EMBL" id="MDP4098219.1"/>
    </source>
</evidence>
<dbReference type="Pfam" id="PF13350">
    <property type="entry name" value="Y_phosphatase3"/>
    <property type="match status" value="1"/>
</dbReference>
<name>A0ABT9FU12_9BACL</name>
<gene>
    <name evidence="1" type="ORF">OIN60_15785</name>
</gene>
<dbReference type="Gene3D" id="3.90.190.10">
    <property type="entry name" value="Protein tyrosine phosphatase superfamily"/>
    <property type="match status" value="1"/>
</dbReference>
<dbReference type="InterPro" id="IPR029021">
    <property type="entry name" value="Prot-tyrosine_phosphatase-like"/>
</dbReference>
<proteinExistence type="predicted"/>
<keyword evidence="2" id="KW-1185">Reference proteome</keyword>